<accession>A0A5C3NVR9</accession>
<evidence type="ECO:0000313" key="2">
    <source>
        <dbReference type="Proteomes" id="UP000308197"/>
    </source>
</evidence>
<protein>
    <submittedName>
        <fullName evidence="1">Uncharacterized protein</fullName>
    </submittedName>
</protein>
<name>A0A5C3NVR9_9APHY</name>
<evidence type="ECO:0000313" key="1">
    <source>
        <dbReference type="EMBL" id="TFK81142.1"/>
    </source>
</evidence>
<keyword evidence="2" id="KW-1185">Reference proteome</keyword>
<organism evidence="1 2">
    <name type="scientific">Polyporus arcularius HHB13444</name>
    <dbReference type="NCBI Taxonomy" id="1314778"/>
    <lineage>
        <taxon>Eukaryota</taxon>
        <taxon>Fungi</taxon>
        <taxon>Dikarya</taxon>
        <taxon>Basidiomycota</taxon>
        <taxon>Agaricomycotina</taxon>
        <taxon>Agaricomycetes</taxon>
        <taxon>Polyporales</taxon>
        <taxon>Polyporaceae</taxon>
        <taxon>Polyporus</taxon>
    </lineage>
</organism>
<dbReference type="EMBL" id="ML211649">
    <property type="protein sequence ID" value="TFK81142.1"/>
    <property type="molecule type" value="Genomic_DNA"/>
</dbReference>
<dbReference type="InParanoid" id="A0A5C3NVR9"/>
<reference evidence="1 2" key="1">
    <citation type="journal article" date="2019" name="Nat. Ecol. Evol.">
        <title>Megaphylogeny resolves global patterns of mushroom evolution.</title>
        <authorList>
            <person name="Varga T."/>
            <person name="Krizsan K."/>
            <person name="Foldi C."/>
            <person name="Dima B."/>
            <person name="Sanchez-Garcia M."/>
            <person name="Sanchez-Ramirez S."/>
            <person name="Szollosi G.J."/>
            <person name="Szarkandi J.G."/>
            <person name="Papp V."/>
            <person name="Albert L."/>
            <person name="Andreopoulos W."/>
            <person name="Angelini C."/>
            <person name="Antonin V."/>
            <person name="Barry K.W."/>
            <person name="Bougher N.L."/>
            <person name="Buchanan P."/>
            <person name="Buyck B."/>
            <person name="Bense V."/>
            <person name="Catcheside P."/>
            <person name="Chovatia M."/>
            <person name="Cooper J."/>
            <person name="Damon W."/>
            <person name="Desjardin D."/>
            <person name="Finy P."/>
            <person name="Geml J."/>
            <person name="Haridas S."/>
            <person name="Hughes K."/>
            <person name="Justo A."/>
            <person name="Karasinski D."/>
            <person name="Kautmanova I."/>
            <person name="Kiss B."/>
            <person name="Kocsube S."/>
            <person name="Kotiranta H."/>
            <person name="LaButti K.M."/>
            <person name="Lechner B.E."/>
            <person name="Liimatainen K."/>
            <person name="Lipzen A."/>
            <person name="Lukacs Z."/>
            <person name="Mihaltcheva S."/>
            <person name="Morgado L.N."/>
            <person name="Niskanen T."/>
            <person name="Noordeloos M.E."/>
            <person name="Ohm R.A."/>
            <person name="Ortiz-Santana B."/>
            <person name="Ovrebo C."/>
            <person name="Racz N."/>
            <person name="Riley R."/>
            <person name="Savchenko A."/>
            <person name="Shiryaev A."/>
            <person name="Soop K."/>
            <person name="Spirin V."/>
            <person name="Szebenyi C."/>
            <person name="Tomsovsky M."/>
            <person name="Tulloss R.E."/>
            <person name="Uehling J."/>
            <person name="Grigoriev I.V."/>
            <person name="Vagvolgyi C."/>
            <person name="Papp T."/>
            <person name="Martin F.M."/>
            <person name="Miettinen O."/>
            <person name="Hibbett D.S."/>
            <person name="Nagy L.G."/>
        </authorList>
    </citation>
    <scope>NUCLEOTIDE SEQUENCE [LARGE SCALE GENOMIC DNA]</scope>
    <source>
        <strain evidence="1 2">HHB13444</strain>
    </source>
</reference>
<sequence length="180" mass="19885">MVHARLYRIMIASGLSGRARCQRTAGCSCDTTTFDAAFEMGARDSSSSGSLWNVRVVSQAMQGGSHPDLAQRPTSVQRSLPSQTHGHLALRWRLKHTAARQQPTAAAALRVIDMSPYTKDTSGLNATLSYIPQRCPWVVVIAWPSMSAARRELNLEKSAPCDYQHRVHEVPVERLQTLQS</sequence>
<gene>
    <name evidence="1" type="ORF">K466DRAFT_349637</name>
</gene>
<dbReference type="AlphaFoldDB" id="A0A5C3NVR9"/>
<proteinExistence type="predicted"/>
<dbReference type="Proteomes" id="UP000308197">
    <property type="component" value="Unassembled WGS sequence"/>
</dbReference>